<dbReference type="Gene3D" id="1.20.5.170">
    <property type="match status" value="1"/>
</dbReference>
<name>A0A117M603_UNCT6</name>
<organism evidence="2 3">
    <name type="scientific">candidate division TA06 bacterium 34_109</name>
    <dbReference type="NCBI Taxonomy" id="1635277"/>
    <lineage>
        <taxon>Bacteria</taxon>
        <taxon>Bacteria division TA06</taxon>
    </lineage>
</organism>
<dbReference type="AlphaFoldDB" id="A0A117M603"/>
<evidence type="ECO:0000313" key="3">
    <source>
        <dbReference type="Proteomes" id="UP000053467"/>
    </source>
</evidence>
<dbReference type="Proteomes" id="UP000053467">
    <property type="component" value="Unassembled WGS sequence"/>
</dbReference>
<evidence type="ECO:0000256" key="1">
    <source>
        <dbReference type="SAM" id="Coils"/>
    </source>
</evidence>
<evidence type="ECO:0000313" key="2">
    <source>
        <dbReference type="EMBL" id="KUK86262.1"/>
    </source>
</evidence>
<accession>A0A117M603</accession>
<reference evidence="3" key="1">
    <citation type="journal article" date="2015" name="MBio">
        <title>Genome-Resolved Metagenomic Analysis Reveals Roles for Candidate Phyla and Other Microbial Community Members in Biogeochemical Transformations in Oil Reservoirs.</title>
        <authorList>
            <person name="Hu P."/>
            <person name="Tom L."/>
            <person name="Singh A."/>
            <person name="Thomas B.C."/>
            <person name="Baker B.J."/>
            <person name="Piceno Y.M."/>
            <person name="Andersen G.L."/>
            <person name="Banfield J.F."/>
        </authorList>
    </citation>
    <scope>NUCLEOTIDE SEQUENCE [LARGE SCALE GENOMIC DNA]</scope>
</reference>
<comment type="caution">
    <text evidence="2">The sequence shown here is derived from an EMBL/GenBank/DDBJ whole genome shotgun (WGS) entry which is preliminary data.</text>
</comment>
<sequence length="81" mass="9241">MKKTLFVLVLAFLLLSLFITGCGPKKATQAQLSQLEELRMAADQAEAQVAECQKKVEELTKEKETLLKEIEELKKEIEIYK</sequence>
<gene>
    <name evidence="2" type="ORF">XE03_1633</name>
</gene>
<dbReference type="PROSITE" id="PS51257">
    <property type="entry name" value="PROKAR_LIPOPROTEIN"/>
    <property type="match status" value="1"/>
</dbReference>
<protein>
    <submittedName>
        <fullName evidence="2">Uncharacterized protein</fullName>
    </submittedName>
</protein>
<keyword evidence="1" id="KW-0175">Coiled coil</keyword>
<dbReference type="EMBL" id="LGGX01000024">
    <property type="protein sequence ID" value="KUK86262.1"/>
    <property type="molecule type" value="Genomic_DNA"/>
</dbReference>
<proteinExistence type="predicted"/>
<feature type="coiled-coil region" evidence="1">
    <location>
        <begin position="25"/>
        <end position="76"/>
    </location>
</feature>